<protein>
    <recommendedName>
        <fullName evidence="1">YgjP-like metallopeptidase domain-containing protein</fullName>
    </recommendedName>
</protein>
<dbReference type="InterPro" id="IPR002725">
    <property type="entry name" value="YgjP-like_metallopeptidase"/>
</dbReference>
<reference evidence="2 3" key="1">
    <citation type="submission" date="2014-04" db="EMBL/GenBank/DDBJ databases">
        <authorList>
            <person name="Sears C."/>
            <person name="Carroll K."/>
            <person name="Sack B.R."/>
            <person name="Qadri F."/>
            <person name="Myers L.L."/>
            <person name="Chung G.-T."/>
            <person name="Escheverria P."/>
            <person name="Fraser C.M."/>
            <person name="Sadzewicz L."/>
            <person name="Shefchek K.A."/>
            <person name="Tallon L."/>
            <person name="Das S.P."/>
            <person name="Daugherty S."/>
            <person name="Mongodin E.F."/>
        </authorList>
    </citation>
    <scope>NUCLEOTIDE SEQUENCE [LARGE SCALE GENOMIC DNA]</scope>
    <source>
        <strain evidence="2 3">3975 RP4</strain>
    </source>
</reference>
<dbReference type="GeneID" id="5302308"/>
<evidence type="ECO:0000259" key="1">
    <source>
        <dbReference type="Pfam" id="PF01863"/>
    </source>
</evidence>
<dbReference type="RefSeq" id="WP_011965145.1">
    <property type="nucleotide sequence ID" value="NZ_JNHM01000002.1"/>
</dbReference>
<dbReference type="PANTHER" id="PTHR30399">
    <property type="entry name" value="UNCHARACTERIZED PROTEIN YGJP"/>
    <property type="match status" value="1"/>
</dbReference>
<dbReference type="PATRIC" id="fig|1339352.3.peg.50"/>
<dbReference type="Gene3D" id="3.30.2010.10">
    <property type="entry name" value="Metalloproteases ('zincins'), catalytic domain"/>
    <property type="match status" value="1"/>
</dbReference>
<evidence type="ECO:0000313" key="3">
    <source>
        <dbReference type="Proteomes" id="UP000027661"/>
    </source>
</evidence>
<organism evidence="2 3">
    <name type="scientific">Phocaeicola vulgatus str. 3975 RP4</name>
    <dbReference type="NCBI Taxonomy" id="1339352"/>
    <lineage>
        <taxon>Bacteria</taxon>
        <taxon>Pseudomonadati</taxon>
        <taxon>Bacteroidota</taxon>
        <taxon>Bacteroidia</taxon>
        <taxon>Bacteroidales</taxon>
        <taxon>Bacteroidaceae</taxon>
        <taxon>Phocaeicola</taxon>
    </lineage>
</organism>
<dbReference type="PANTHER" id="PTHR30399:SF1">
    <property type="entry name" value="UTP PYROPHOSPHATASE"/>
    <property type="match status" value="1"/>
</dbReference>
<proteinExistence type="predicted"/>
<dbReference type="CDD" id="cd07344">
    <property type="entry name" value="M48_yhfN_like"/>
    <property type="match status" value="1"/>
</dbReference>
<dbReference type="EMBL" id="JNHM01000002">
    <property type="protein sequence ID" value="KDS56818.1"/>
    <property type="molecule type" value="Genomic_DNA"/>
</dbReference>
<sequence length="234" mass="27305">MATKRVLPDKDFDRIIVRTHKLARNVTMRVKPDGLHVTVPPYSLSSKVLEVVEQYRQRLLEDWRKVSKKPIDLNFRIHTPCFRLWLEQGNFTCFSVRFTEEGVKIICPRNVDFSLPEVQRLVRNAIIRAMKKNAQEYLPPLLSALSEQYHLPFKRVKITGSRGRWGSCSGTGSINLSCYLMLLPPHLMDYVLLHELSHTKEMNHGPRFWELLDSMTGGRARALRAELRRFNTDF</sequence>
<dbReference type="AlphaFoldDB" id="A0A069SQI7"/>
<evidence type="ECO:0000313" key="2">
    <source>
        <dbReference type="EMBL" id="KDS56818.1"/>
    </source>
</evidence>
<name>A0A069SQI7_PHOVU</name>
<comment type="caution">
    <text evidence="2">The sequence shown here is derived from an EMBL/GenBank/DDBJ whole genome shotgun (WGS) entry which is preliminary data.</text>
</comment>
<dbReference type="Pfam" id="PF01863">
    <property type="entry name" value="YgjP-like"/>
    <property type="match status" value="1"/>
</dbReference>
<gene>
    <name evidence="2" type="ORF">M099_0052</name>
</gene>
<accession>A0A069SQI7</accession>
<dbReference type="InterPro" id="IPR053136">
    <property type="entry name" value="UTP_pyrophosphatase-like"/>
</dbReference>
<dbReference type="Proteomes" id="UP000027661">
    <property type="component" value="Unassembled WGS sequence"/>
</dbReference>
<feature type="domain" description="YgjP-like metallopeptidase" evidence="1">
    <location>
        <begin position="24"/>
        <end position="229"/>
    </location>
</feature>